<proteinExistence type="predicted"/>
<dbReference type="AlphaFoldDB" id="A0AAV2GLC5"/>
<sequence>MASFQAHLAARFSLKSLGFVGYFLGIEVLPSSTDYLLSQHKYVLDLLHRYDMANSDPAPTPLSATAKLVLKDGSPLADITLYKQVIGSLQYILCTGPDIASAFFDIFVVLRPSVSAFLQPPLPPLLPLQILVGLVIPVDCTSNMAHLISYGGNLVS</sequence>
<evidence type="ECO:0000313" key="3">
    <source>
        <dbReference type="Proteomes" id="UP001497516"/>
    </source>
</evidence>
<accession>A0AAV2GLC5</accession>
<organism evidence="2 3">
    <name type="scientific">Linum trigynum</name>
    <dbReference type="NCBI Taxonomy" id="586398"/>
    <lineage>
        <taxon>Eukaryota</taxon>
        <taxon>Viridiplantae</taxon>
        <taxon>Streptophyta</taxon>
        <taxon>Embryophyta</taxon>
        <taxon>Tracheophyta</taxon>
        <taxon>Spermatophyta</taxon>
        <taxon>Magnoliopsida</taxon>
        <taxon>eudicotyledons</taxon>
        <taxon>Gunneridae</taxon>
        <taxon>Pentapetalae</taxon>
        <taxon>rosids</taxon>
        <taxon>fabids</taxon>
        <taxon>Malpighiales</taxon>
        <taxon>Linaceae</taxon>
        <taxon>Linum</taxon>
    </lineage>
</organism>
<dbReference type="EMBL" id="OZ034822">
    <property type="protein sequence ID" value="CAL1411102.1"/>
    <property type="molecule type" value="Genomic_DNA"/>
</dbReference>
<feature type="domain" description="Reverse transcriptase Ty1/copia-type" evidence="1">
    <location>
        <begin position="3"/>
        <end position="62"/>
    </location>
</feature>
<reference evidence="2 3" key="1">
    <citation type="submission" date="2024-04" db="EMBL/GenBank/DDBJ databases">
        <authorList>
            <person name="Fracassetti M."/>
        </authorList>
    </citation>
    <scope>NUCLEOTIDE SEQUENCE [LARGE SCALE GENOMIC DNA]</scope>
</reference>
<dbReference type="InterPro" id="IPR013103">
    <property type="entry name" value="RVT_2"/>
</dbReference>
<dbReference type="Proteomes" id="UP001497516">
    <property type="component" value="Chromosome 9"/>
</dbReference>
<keyword evidence="3" id="KW-1185">Reference proteome</keyword>
<gene>
    <name evidence="2" type="ORF">LTRI10_LOCUS50478</name>
</gene>
<protein>
    <recommendedName>
        <fullName evidence="1">Reverse transcriptase Ty1/copia-type domain-containing protein</fullName>
    </recommendedName>
</protein>
<dbReference type="Pfam" id="PF07727">
    <property type="entry name" value="RVT_2"/>
    <property type="match status" value="1"/>
</dbReference>
<evidence type="ECO:0000313" key="2">
    <source>
        <dbReference type="EMBL" id="CAL1411102.1"/>
    </source>
</evidence>
<evidence type="ECO:0000259" key="1">
    <source>
        <dbReference type="Pfam" id="PF07727"/>
    </source>
</evidence>
<name>A0AAV2GLC5_9ROSI</name>